<evidence type="ECO:0000256" key="4">
    <source>
        <dbReference type="ARBA" id="ARBA00023143"/>
    </source>
</evidence>
<keyword evidence="6" id="KW-1185">Reference proteome</keyword>
<keyword evidence="5" id="KW-0969">Cilium</keyword>
<dbReference type="GO" id="GO:0071973">
    <property type="term" value="P:bacterial-type flagellum-dependent cell motility"/>
    <property type="evidence" value="ECO:0007669"/>
    <property type="project" value="InterPro"/>
</dbReference>
<evidence type="ECO:0000256" key="3">
    <source>
        <dbReference type="ARBA" id="ARBA00022729"/>
    </source>
</evidence>
<comment type="caution">
    <text evidence="5">The sequence shown here is derived from an EMBL/GenBank/DDBJ whole genome shotgun (WGS) entry which is preliminary data.</text>
</comment>
<sequence length="583" mass="64081">MPVMEFTTRRARPGGQRHASGSRLLVTSVLCSLVFVASVGCTSFWKPKSENEINDAKLLELKKAPQTPDLVRDAAVPNGLHPIQVDGVGSVNQLAGTGGPADPSQFRDELLEEMKRHDIKDPNRFLELDSNALVRVRALIPPGARRGDPIDIRVLAPDESKVSDLGGGWLLDTRLRRQIRLQQRMMQRSVHSGEVLAIATGPVVTRGSHNPGDEIANRIEGNVISGGRVQEDRLMSLVLRPEYQHVKVAIEISKAINKRFFFFDGATRRGIANPREDDLIELEIHPRYRNNVYRMIEVVRAIGVEPESSKTQGRLAGLAKQLSSPATAADAALQLEGIGESAVPTLLDALKSDDREIRFYAAESLAYMDREEAVDVLEESAREVAAFRAPALMALQELPHPMAEHALRRLIDSPSMETRYGAFCSLRRRSDAKRMLGGKSLGQFWLYEIQSSESPAVVVSLRESPEIVIFGSGVSLPLAKFLRGPAGILIKADPSSIDENGLPRRLKISRFQAGEEDKRATTSIAIDSVIAGLASVGAGYGEVIEVLRLAKDSDQLQGQLAVDPLPRSLRTYYRDGDDDEEDE</sequence>
<dbReference type="Pfam" id="PF13646">
    <property type="entry name" value="HEAT_2"/>
    <property type="match status" value="1"/>
</dbReference>
<keyword evidence="4" id="KW-0975">Bacterial flagellum</keyword>
<evidence type="ECO:0000313" key="6">
    <source>
        <dbReference type="Proteomes" id="UP000322699"/>
    </source>
</evidence>
<keyword evidence="5" id="KW-0966">Cell projection</keyword>
<dbReference type="SUPFAM" id="SSF48371">
    <property type="entry name" value="ARM repeat"/>
    <property type="match status" value="1"/>
</dbReference>
<dbReference type="PANTHER" id="PTHR30381">
    <property type="entry name" value="FLAGELLAR P-RING PERIPLASMIC PROTEIN FLGI"/>
    <property type="match status" value="1"/>
</dbReference>
<dbReference type="EMBL" id="VRLW01000001">
    <property type="protein sequence ID" value="KAA1259357.1"/>
    <property type="molecule type" value="Genomic_DNA"/>
</dbReference>
<accession>A0A5B1CDW8</accession>
<keyword evidence="5" id="KW-0282">Flagellum</keyword>
<keyword evidence="3" id="KW-0732">Signal</keyword>
<dbReference type="AlphaFoldDB" id="A0A5B1CDW8"/>
<comment type="function">
    <text evidence="1">Assembles around the rod to form the L-ring and probably protects the motor/basal body from shearing forces during rotation.</text>
</comment>
<dbReference type="InterPro" id="IPR011989">
    <property type="entry name" value="ARM-like"/>
</dbReference>
<dbReference type="Proteomes" id="UP000322699">
    <property type="component" value="Unassembled WGS sequence"/>
</dbReference>
<dbReference type="GO" id="GO:0005198">
    <property type="term" value="F:structural molecule activity"/>
    <property type="evidence" value="ECO:0007669"/>
    <property type="project" value="InterPro"/>
</dbReference>
<dbReference type="Pfam" id="PF02119">
    <property type="entry name" value="FlgI"/>
    <property type="match status" value="1"/>
</dbReference>
<dbReference type="PANTHER" id="PTHR30381:SF0">
    <property type="entry name" value="FLAGELLAR P-RING PROTEIN"/>
    <property type="match status" value="1"/>
</dbReference>
<dbReference type="GO" id="GO:0030288">
    <property type="term" value="C:outer membrane-bounded periplasmic space"/>
    <property type="evidence" value="ECO:0007669"/>
    <property type="project" value="InterPro"/>
</dbReference>
<evidence type="ECO:0000313" key="5">
    <source>
        <dbReference type="EMBL" id="KAA1259357.1"/>
    </source>
</evidence>
<proteinExistence type="predicted"/>
<dbReference type="GO" id="GO:0009428">
    <property type="term" value="C:bacterial-type flagellum basal body, distal rod, P ring"/>
    <property type="evidence" value="ECO:0007669"/>
    <property type="project" value="InterPro"/>
</dbReference>
<comment type="subcellular location">
    <subcellularLocation>
        <location evidence="2">Bacterial flagellum basal body</location>
    </subcellularLocation>
</comment>
<name>A0A5B1CDW8_9BACT</name>
<gene>
    <name evidence="5" type="ORF">LF1_18890</name>
</gene>
<dbReference type="InterPro" id="IPR001782">
    <property type="entry name" value="Flag_FlgI"/>
</dbReference>
<protein>
    <submittedName>
        <fullName evidence="5">Flagellar basal body P-ring protein</fullName>
    </submittedName>
</protein>
<evidence type="ECO:0000256" key="2">
    <source>
        <dbReference type="ARBA" id="ARBA00004117"/>
    </source>
</evidence>
<dbReference type="Gene3D" id="1.25.10.10">
    <property type="entry name" value="Leucine-rich Repeat Variant"/>
    <property type="match status" value="1"/>
</dbReference>
<organism evidence="5 6">
    <name type="scientific">Rubripirellula obstinata</name>
    <dbReference type="NCBI Taxonomy" id="406547"/>
    <lineage>
        <taxon>Bacteria</taxon>
        <taxon>Pseudomonadati</taxon>
        <taxon>Planctomycetota</taxon>
        <taxon>Planctomycetia</taxon>
        <taxon>Pirellulales</taxon>
        <taxon>Pirellulaceae</taxon>
        <taxon>Rubripirellula</taxon>
    </lineage>
</organism>
<dbReference type="InterPro" id="IPR016024">
    <property type="entry name" value="ARM-type_fold"/>
</dbReference>
<dbReference type="OrthoDB" id="232006at2"/>
<reference evidence="5 6" key="1">
    <citation type="submission" date="2019-08" db="EMBL/GenBank/DDBJ databases">
        <title>Deep-cultivation of Planctomycetes and their phenomic and genomic characterization uncovers novel biology.</title>
        <authorList>
            <person name="Wiegand S."/>
            <person name="Jogler M."/>
            <person name="Boedeker C."/>
            <person name="Pinto D."/>
            <person name="Vollmers J."/>
            <person name="Rivas-Marin E."/>
            <person name="Kohn T."/>
            <person name="Peeters S.H."/>
            <person name="Heuer A."/>
            <person name="Rast P."/>
            <person name="Oberbeckmann S."/>
            <person name="Bunk B."/>
            <person name="Jeske O."/>
            <person name="Meyerdierks A."/>
            <person name="Storesund J.E."/>
            <person name="Kallscheuer N."/>
            <person name="Luecker S."/>
            <person name="Lage O.M."/>
            <person name="Pohl T."/>
            <person name="Merkel B.J."/>
            <person name="Hornburger P."/>
            <person name="Mueller R.-W."/>
            <person name="Bruemmer F."/>
            <person name="Labrenz M."/>
            <person name="Spormann A.M."/>
            <person name="Op Den Camp H."/>
            <person name="Overmann J."/>
            <person name="Amann R."/>
            <person name="Jetten M.S.M."/>
            <person name="Mascher T."/>
            <person name="Medema M.H."/>
            <person name="Devos D.P."/>
            <person name="Kaster A.-K."/>
            <person name="Ovreas L."/>
            <person name="Rohde M."/>
            <person name="Galperin M.Y."/>
            <person name="Jogler C."/>
        </authorList>
    </citation>
    <scope>NUCLEOTIDE SEQUENCE [LARGE SCALE GENOMIC DNA]</scope>
    <source>
        <strain evidence="5 6">LF1</strain>
    </source>
</reference>
<evidence type="ECO:0000256" key="1">
    <source>
        <dbReference type="ARBA" id="ARBA00002591"/>
    </source>
</evidence>